<name>A0ABX1P5D7_9CYAN</name>
<organism evidence="6 7">
    <name type="scientific">Brasilonema bromeliae SPC951</name>
    <dbReference type="NCBI Taxonomy" id="385972"/>
    <lineage>
        <taxon>Bacteria</taxon>
        <taxon>Bacillati</taxon>
        <taxon>Cyanobacteriota</taxon>
        <taxon>Cyanophyceae</taxon>
        <taxon>Nostocales</taxon>
        <taxon>Scytonemataceae</taxon>
        <taxon>Brasilonema</taxon>
        <taxon>Bromeliae group (in: Brasilonema)</taxon>
    </lineage>
</organism>
<comment type="caution">
    <text evidence="6">The sequence shown here is derived from an EMBL/GenBank/DDBJ whole genome shotgun (WGS) entry which is preliminary data.</text>
</comment>
<gene>
    <name evidence="6" type="ORF">DP116_07120</name>
</gene>
<dbReference type="Proteomes" id="UP000718564">
    <property type="component" value="Unassembled WGS sequence"/>
</dbReference>
<dbReference type="InterPro" id="IPR004358">
    <property type="entry name" value="Sig_transdc_His_kin-like_C"/>
</dbReference>
<dbReference type="SMART" id="SM00065">
    <property type="entry name" value="GAF"/>
    <property type="match status" value="1"/>
</dbReference>
<evidence type="ECO:0000256" key="2">
    <source>
        <dbReference type="ARBA" id="ARBA00012438"/>
    </source>
</evidence>
<dbReference type="InterPro" id="IPR036890">
    <property type="entry name" value="HATPase_C_sf"/>
</dbReference>
<dbReference type="SUPFAM" id="SSF55781">
    <property type="entry name" value="GAF domain-like"/>
    <property type="match status" value="1"/>
</dbReference>
<sequence>MLAAVEHETARLKTLYQYEILDTPAEADFDDLTKLAAQICQTPVALITFVDAYRQWFKSKVGMEITNAPLEAGFCPLTVQKGDTLIIPDTLADPQFAKNPVVVSPPHVRFYAAVPLITKDDYSIGTLCVVDFVPRQLEQKQIEALQTLTRQVMAQLERRLFSYRITEKTQQLDQALKELTHTQTQLMHNEKMVSLGHLVAGIAHEINNTLNFIYANLPHANQYTEDLLSLIKLYQKYYPNPVVEIEAATRAIDFNFIEEDVSKLMSSMTIGAERIHEIVLQLRNFSRVEQTEKRAVNIHEDLENTLLLLGHRLKGISEYPKITVIKEYGHLPEIECYAGQLNQVFMNILSNAIDSLQCNIVSKINDQPTPDSNPCIWITTKVLDSDYVVIQIADNGAGMTDKTREMIFNPFFTTKPIGYGTGLGLSISYQIINKCGGQLTCVSAPGQGAKFVIKLPIRA</sequence>
<dbReference type="PANTHER" id="PTHR43102">
    <property type="entry name" value="SLR1143 PROTEIN"/>
    <property type="match status" value="1"/>
</dbReference>
<dbReference type="SUPFAM" id="SSF55874">
    <property type="entry name" value="ATPase domain of HSP90 chaperone/DNA topoisomerase II/histidine kinase"/>
    <property type="match status" value="1"/>
</dbReference>
<dbReference type="PRINTS" id="PR00344">
    <property type="entry name" value="BCTRLSENSOR"/>
</dbReference>
<evidence type="ECO:0000256" key="3">
    <source>
        <dbReference type="ARBA" id="ARBA00022777"/>
    </source>
</evidence>
<dbReference type="InterPro" id="IPR003018">
    <property type="entry name" value="GAF"/>
</dbReference>
<protein>
    <recommendedName>
        <fullName evidence="2">histidine kinase</fullName>
        <ecNumber evidence="2">2.7.13.3</ecNumber>
    </recommendedName>
</protein>
<evidence type="ECO:0000256" key="1">
    <source>
        <dbReference type="ARBA" id="ARBA00000085"/>
    </source>
</evidence>
<accession>A0ABX1P5D7</accession>
<dbReference type="Pfam" id="PF02518">
    <property type="entry name" value="HATPase_c"/>
    <property type="match status" value="1"/>
</dbReference>
<dbReference type="GO" id="GO:0016301">
    <property type="term" value="F:kinase activity"/>
    <property type="evidence" value="ECO:0007669"/>
    <property type="project" value="UniProtKB-KW"/>
</dbReference>
<comment type="catalytic activity">
    <reaction evidence="1">
        <text>ATP + protein L-histidine = ADP + protein N-phospho-L-histidine.</text>
        <dbReference type="EC" id="2.7.13.3"/>
    </reaction>
</comment>
<dbReference type="Gene3D" id="1.10.287.130">
    <property type="match status" value="1"/>
</dbReference>
<dbReference type="Gene3D" id="3.30.450.40">
    <property type="match status" value="1"/>
</dbReference>
<evidence type="ECO:0000256" key="4">
    <source>
        <dbReference type="ARBA" id="ARBA00023012"/>
    </source>
</evidence>
<dbReference type="Gene3D" id="3.30.565.10">
    <property type="entry name" value="Histidine kinase-like ATPase, C-terminal domain"/>
    <property type="match status" value="1"/>
</dbReference>
<evidence type="ECO:0000313" key="7">
    <source>
        <dbReference type="Proteomes" id="UP000718564"/>
    </source>
</evidence>
<reference evidence="6 7" key="1">
    <citation type="submission" date="2018-06" db="EMBL/GenBank/DDBJ databases">
        <title>Comparative genomics of Brasilonema spp. strains.</title>
        <authorList>
            <person name="Alvarenga D.O."/>
            <person name="Fiore M.F."/>
            <person name="Varani A.M."/>
        </authorList>
    </citation>
    <scope>NUCLEOTIDE SEQUENCE [LARGE SCALE GENOMIC DNA]</scope>
    <source>
        <strain evidence="6 7">SPC951</strain>
    </source>
</reference>
<keyword evidence="3 6" id="KW-0808">Transferase</keyword>
<dbReference type="InterPro" id="IPR005467">
    <property type="entry name" value="His_kinase_dom"/>
</dbReference>
<keyword evidence="3 6" id="KW-0418">Kinase</keyword>
<keyword evidence="7" id="KW-1185">Reference proteome</keyword>
<evidence type="ECO:0000313" key="6">
    <source>
        <dbReference type="EMBL" id="NMG19233.1"/>
    </source>
</evidence>
<feature type="domain" description="Histidine kinase" evidence="5">
    <location>
        <begin position="201"/>
        <end position="459"/>
    </location>
</feature>
<evidence type="ECO:0000259" key="5">
    <source>
        <dbReference type="PROSITE" id="PS50109"/>
    </source>
</evidence>
<dbReference type="PROSITE" id="PS50109">
    <property type="entry name" value="HIS_KIN"/>
    <property type="match status" value="1"/>
</dbReference>
<proteinExistence type="predicted"/>
<dbReference type="EC" id="2.7.13.3" evidence="2"/>
<dbReference type="PANTHER" id="PTHR43102:SF2">
    <property type="entry name" value="GAF DOMAIN-CONTAINING PROTEIN"/>
    <property type="match status" value="1"/>
</dbReference>
<dbReference type="SMART" id="SM00387">
    <property type="entry name" value="HATPase_c"/>
    <property type="match status" value="1"/>
</dbReference>
<dbReference type="Pfam" id="PF01590">
    <property type="entry name" value="GAF"/>
    <property type="match status" value="1"/>
</dbReference>
<dbReference type="InterPro" id="IPR029016">
    <property type="entry name" value="GAF-like_dom_sf"/>
</dbReference>
<keyword evidence="4" id="KW-0902">Two-component regulatory system</keyword>
<dbReference type="InterPro" id="IPR003594">
    <property type="entry name" value="HATPase_dom"/>
</dbReference>
<dbReference type="EMBL" id="QMEB01000036">
    <property type="protein sequence ID" value="NMG19233.1"/>
    <property type="molecule type" value="Genomic_DNA"/>
</dbReference>